<dbReference type="OrthoDB" id="2378895at2759"/>
<evidence type="ECO:0000256" key="6">
    <source>
        <dbReference type="ARBA" id="ARBA00022989"/>
    </source>
</evidence>
<keyword evidence="7" id="KW-0496">Mitochondrion</keyword>
<comment type="caution">
    <text evidence="12">The sequence shown here is derived from an EMBL/GenBank/DDBJ whole genome shotgun (WGS) entry which is preliminary data.</text>
</comment>
<evidence type="ECO:0000256" key="2">
    <source>
        <dbReference type="ARBA" id="ARBA00007570"/>
    </source>
</evidence>
<evidence type="ECO:0000256" key="4">
    <source>
        <dbReference type="ARBA" id="ARBA00022692"/>
    </source>
</evidence>
<feature type="compositionally biased region" description="Polar residues" evidence="10">
    <location>
        <begin position="29"/>
        <end position="42"/>
    </location>
</feature>
<evidence type="ECO:0000256" key="11">
    <source>
        <dbReference type="SAM" id="Phobius"/>
    </source>
</evidence>
<dbReference type="PANTHER" id="PTHR13141">
    <property type="entry name" value="TRANSMEMBRANE PROTEIN 242"/>
    <property type="match status" value="1"/>
</dbReference>
<evidence type="ECO:0000313" key="12">
    <source>
        <dbReference type="EMBL" id="GAV04386.1"/>
    </source>
</evidence>
<dbReference type="Proteomes" id="UP000186922">
    <property type="component" value="Unassembled WGS sequence"/>
</dbReference>
<keyword evidence="8 11" id="KW-0472">Membrane</keyword>
<dbReference type="InterPro" id="IPR009792">
    <property type="entry name" value="TMEM242"/>
</dbReference>
<gene>
    <name evidence="12" type="primary">RvY_14670-1</name>
    <name evidence="12" type="synonym">RvY_14670.1</name>
    <name evidence="12" type="ORF">RvY_14670</name>
</gene>
<evidence type="ECO:0000313" key="13">
    <source>
        <dbReference type="Proteomes" id="UP000186922"/>
    </source>
</evidence>
<keyword evidence="5" id="KW-0999">Mitochondrion inner membrane</keyword>
<sequence length="173" mass="18699">MALNSDGSALLMEPHLLRPDVTGLPGQDDSITQTTAATAPTGSKSETISKAVFLGGVTFLGLLSGFGSALAMAKKRDPTSFDKGLLPEAKKLESGASFALRALGWGTLYAVSGVGLLCFTVYKILDVQSALDFRQKMKNLMPSVPKREPNPSERTEFASIREFFEYYGEEKRK</sequence>
<dbReference type="EMBL" id="BDGG01000010">
    <property type="protein sequence ID" value="GAV04386.1"/>
    <property type="molecule type" value="Genomic_DNA"/>
</dbReference>
<comment type="similarity">
    <text evidence="2">Belongs to the TMEM242 family.</text>
</comment>
<evidence type="ECO:0000256" key="5">
    <source>
        <dbReference type="ARBA" id="ARBA00022792"/>
    </source>
</evidence>
<reference evidence="12 13" key="1">
    <citation type="journal article" date="2016" name="Nat. Commun.">
        <title>Extremotolerant tardigrade genome and improved radiotolerance of human cultured cells by tardigrade-unique protein.</title>
        <authorList>
            <person name="Hashimoto T."/>
            <person name="Horikawa D.D."/>
            <person name="Saito Y."/>
            <person name="Kuwahara H."/>
            <person name="Kozuka-Hata H."/>
            <person name="Shin-I T."/>
            <person name="Minakuchi Y."/>
            <person name="Ohishi K."/>
            <person name="Motoyama A."/>
            <person name="Aizu T."/>
            <person name="Enomoto A."/>
            <person name="Kondo K."/>
            <person name="Tanaka S."/>
            <person name="Hara Y."/>
            <person name="Koshikawa S."/>
            <person name="Sagara H."/>
            <person name="Miura T."/>
            <person name="Yokobori S."/>
            <person name="Miyagawa K."/>
            <person name="Suzuki Y."/>
            <person name="Kubo T."/>
            <person name="Oyama M."/>
            <person name="Kohara Y."/>
            <person name="Fujiyama A."/>
            <person name="Arakawa K."/>
            <person name="Katayama T."/>
            <person name="Toyoda A."/>
            <person name="Kunieda T."/>
        </authorList>
    </citation>
    <scope>NUCLEOTIDE SEQUENCE [LARGE SCALE GENOMIC DNA]</scope>
    <source>
        <strain evidence="12 13">YOKOZUNA-1</strain>
    </source>
</reference>
<dbReference type="Pfam" id="PF07096">
    <property type="entry name" value="DUF1358"/>
    <property type="match status" value="1"/>
</dbReference>
<feature type="transmembrane region" description="Helical" evidence="11">
    <location>
        <begin position="51"/>
        <end position="73"/>
    </location>
</feature>
<proteinExistence type="inferred from homology"/>
<dbReference type="PANTHER" id="PTHR13141:SF4">
    <property type="entry name" value="TRANSMEMBRANE PROTEIN 242"/>
    <property type="match status" value="1"/>
</dbReference>
<dbReference type="GO" id="GO:0005743">
    <property type="term" value="C:mitochondrial inner membrane"/>
    <property type="evidence" value="ECO:0007669"/>
    <property type="project" value="UniProtKB-SubCell"/>
</dbReference>
<name>A0A1D1VTZ7_RAMVA</name>
<evidence type="ECO:0000256" key="3">
    <source>
        <dbReference type="ARBA" id="ARBA00013934"/>
    </source>
</evidence>
<evidence type="ECO:0000256" key="10">
    <source>
        <dbReference type="SAM" id="MobiDB-lite"/>
    </source>
</evidence>
<comment type="function">
    <text evidence="9">Scaffold protein that participates in the c-ring assembly of mitochondrial ATP synthase (F(1)F(0) ATP synthase or complex V) by facilitating the membrane insertion and oligomer formation of the subunit c/ATP5MC3. Participates in the incorporation of the c-ring into vestigial complexes. Additionally influences the incorporation of subunits MT-ATP6, MT-ATP8, ATP5MJ, and ATP5MK in the ATP synthase.</text>
</comment>
<accession>A0A1D1VTZ7</accession>
<feature type="region of interest" description="Disordered" evidence="10">
    <location>
        <begin position="22"/>
        <end position="42"/>
    </location>
</feature>
<keyword evidence="6 11" id="KW-1133">Transmembrane helix</keyword>
<evidence type="ECO:0000256" key="1">
    <source>
        <dbReference type="ARBA" id="ARBA00004448"/>
    </source>
</evidence>
<evidence type="ECO:0000256" key="9">
    <source>
        <dbReference type="ARBA" id="ARBA00045905"/>
    </source>
</evidence>
<feature type="transmembrane region" description="Helical" evidence="11">
    <location>
        <begin position="102"/>
        <end position="125"/>
    </location>
</feature>
<keyword evidence="4 11" id="KW-0812">Transmembrane</keyword>
<comment type="subcellular location">
    <subcellularLocation>
        <location evidence="1">Mitochondrion inner membrane</location>
        <topology evidence="1">Multi-pass membrane protein</topology>
    </subcellularLocation>
</comment>
<evidence type="ECO:0000256" key="7">
    <source>
        <dbReference type="ARBA" id="ARBA00023128"/>
    </source>
</evidence>
<organism evidence="12 13">
    <name type="scientific">Ramazzottius varieornatus</name>
    <name type="common">Water bear</name>
    <name type="synonym">Tardigrade</name>
    <dbReference type="NCBI Taxonomy" id="947166"/>
    <lineage>
        <taxon>Eukaryota</taxon>
        <taxon>Metazoa</taxon>
        <taxon>Ecdysozoa</taxon>
        <taxon>Tardigrada</taxon>
        <taxon>Eutardigrada</taxon>
        <taxon>Parachela</taxon>
        <taxon>Hypsibioidea</taxon>
        <taxon>Ramazzottiidae</taxon>
        <taxon>Ramazzottius</taxon>
    </lineage>
</organism>
<keyword evidence="13" id="KW-1185">Reference proteome</keyword>
<protein>
    <recommendedName>
        <fullName evidence="3">Transmembrane protein 242</fullName>
    </recommendedName>
</protein>
<dbReference type="STRING" id="947166.A0A1D1VTZ7"/>
<evidence type="ECO:0000256" key="8">
    <source>
        <dbReference type="ARBA" id="ARBA00023136"/>
    </source>
</evidence>
<dbReference type="AlphaFoldDB" id="A0A1D1VTZ7"/>